<keyword evidence="8" id="KW-0418">Kinase</keyword>
<feature type="coiled-coil region" evidence="13">
    <location>
        <begin position="281"/>
        <end position="311"/>
    </location>
</feature>
<evidence type="ECO:0000256" key="6">
    <source>
        <dbReference type="ARBA" id="ARBA00022692"/>
    </source>
</evidence>
<dbReference type="OrthoDB" id="9815750at2"/>
<dbReference type="PROSITE" id="PS50112">
    <property type="entry name" value="PAS"/>
    <property type="match status" value="1"/>
</dbReference>
<dbReference type="InterPro" id="IPR001610">
    <property type="entry name" value="PAC"/>
</dbReference>
<evidence type="ECO:0000256" key="11">
    <source>
        <dbReference type="ARBA" id="ARBA00023012"/>
    </source>
</evidence>
<dbReference type="Pfam" id="PF00512">
    <property type="entry name" value="HisKA"/>
    <property type="match status" value="1"/>
</dbReference>
<dbReference type="SMART" id="SM00091">
    <property type="entry name" value="PAS"/>
    <property type="match status" value="3"/>
</dbReference>
<dbReference type="SMART" id="SM00388">
    <property type="entry name" value="HisKA"/>
    <property type="match status" value="1"/>
</dbReference>
<keyword evidence="12" id="KW-0472">Membrane</keyword>
<reference evidence="17 18" key="1">
    <citation type="submission" date="2018-06" db="EMBL/GenBank/DDBJ databases">
        <title>Genomic Encyclopedia of Archaeal and Bacterial Type Strains, Phase II (KMG-II): from individual species to whole genera.</title>
        <authorList>
            <person name="Goeker M."/>
        </authorList>
    </citation>
    <scope>NUCLEOTIDE SEQUENCE [LARGE SCALE GENOMIC DNA]</scope>
    <source>
        <strain evidence="17 18">ATCC BAA-1881</strain>
    </source>
</reference>
<dbReference type="Pfam" id="PF13426">
    <property type="entry name" value="PAS_9"/>
    <property type="match status" value="1"/>
</dbReference>
<keyword evidence="10" id="KW-1133">Transmembrane helix</keyword>
<dbReference type="Proteomes" id="UP000248806">
    <property type="component" value="Unassembled WGS sequence"/>
</dbReference>
<keyword evidence="7" id="KW-0547">Nucleotide-binding</keyword>
<dbReference type="GO" id="GO:0005524">
    <property type="term" value="F:ATP binding"/>
    <property type="evidence" value="ECO:0007669"/>
    <property type="project" value="UniProtKB-KW"/>
</dbReference>
<dbReference type="GO" id="GO:0000155">
    <property type="term" value="F:phosphorelay sensor kinase activity"/>
    <property type="evidence" value="ECO:0007669"/>
    <property type="project" value="InterPro"/>
</dbReference>
<dbReference type="SMART" id="SM00086">
    <property type="entry name" value="PAC"/>
    <property type="match status" value="2"/>
</dbReference>
<dbReference type="CDD" id="cd00082">
    <property type="entry name" value="HisKA"/>
    <property type="match status" value="1"/>
</dbReference>
<dbReference type="SUPFAM" id="SSF55874">
    <property type="entry name" value="ATPase domain of HSP90 chaperone/DNA topoisomerase II/histidine kinase"/>
    <property type="match status" value="1"/>
</dbReference>
<dbReference type="EMBL" id="QKUF01000031">
    <property type="protein sequence ID" value="PZW22595.1"/>
    <property type="molecule type" value="Genomic_DNA"/>
</dbReference>
<organism evidence="17 18">
    <name type="scientific">Thermosporothrix hazakensis</name>
    <dbReference type="NCBI Taxonomy" id="644383"/>
    <lineage>
        <taxon>Bacteria</taxon>
        <taxon>Bacillati</taxon>
        <taxon>Chloroflexota</taxon>
        <taxon>Ktedonobacteria</taxon>
        <taxon>Ktedonobacterales</taxon>
        <taxon>Thermosporotrichaceae</taxon>
        <taxon>Thermosporothrix</taxon>
    </lineage>
</organism>
<keyword evidence="9" id="KW-0067">ATP-binding</keyword>
<dbReference type="SMART" id="SM00387">
    <property type="entry name" value="HATPase_c"/>
    <property type="match status" value="1"/>
</dbReference>
<feature type="domain" description="Histidine kinase" evidence="14">
    <location>
        <begin position="436"/>
        <end position="652"/>
    </location>
</feature>
<dbReference type="SUPFAM" id="SSF47384">
    <property type="entry name" value="Homodimeric domain of signal transducing histidine kinase"/>
    <property type="match status" value="1"/>
</dbReference>
<evidence type="ECO:0000256" key="4">
    <source>
        <dbReference type="ARBA" id="ARBA00022553"/>
    </source>
</evidence>
<dbReference type="GO" id="GO:0000156">
    <property type="term" value="F:phosphorelay response regulator activity"/>
    <property type="evidence" value="ECO:0007669"/>
    <property type="project" value="TreeGrafter"/>
</dbReference>
<sequence length="652" mass="74676">MGNTSRQQGERWFATLIEQSHDPIALVQLDGTITYISPSIERLTGYSVAEYLNRNFFTLQHPDDVAVVRARIDQIKDKAGATTTVKYRRQIKNGAWIWIEAVVTNQLAHPQLQALLMNYHDVTEAEQTKRQIQESQEQYRALMEKYQCLLEREKQARAETEAARQHLYDLFMQAPANITITSGPEHRITLMNPNTQQTIGRRDILGKPLREAIPELVEQGLLSLLDQVYRTGQPVIGKERLIRFDKYGTGHLENGHFNFTYQPARNAQGEVEGIMIYGVEVTELVEARQRAEELANQLEAEHARLEQVLQQMPYGVIIVEAPTHKIVLCNQQLEQILGLTFPANSILEYDQYRGYHPDGRRYEPEEWPLYRVVTKGETIQGEEITYVRDDGTSIILRVNAAPIYNTRGEIIAGVTVLDDITRRKQFDTRKDTFISMAGHELKTPLAALKGYSQLLQRRLKRQNDEQAKQFINKIEAQTTRLHRLIDDLLDLSKIQSGRLELHTQDLMLDILVHEVVDDIQMTTQSHTLRIEGKTDAIIHGDRDRLGQVFTNLLTNALKYSPDADTIIIHLRTENKWAVVSVQDFGIGISREHQQRIFERFYQVRDDTGRTFSGLGLGLYITNEIIKAHQGQMHVESTPGQGSIFSILLPIKS</sequence>
<evidence type="ECO:0000259" key="15">
    <source>
        <dbReference type="PROSITE" id="PS50112"/>
    </source>
</evidence>
<dbReference type="GO" id="GO:0030295">
    <property type="term" value="F:protein kinase activator activity"/>
    <property type="evidence" value="ECO:0007669"/>
    <property type="project" value="TreeGrafter"/>
</dbReference>
<dbReference type="PRINTS" id="PR00344">
    <property type="entry name" value="BCTRLSENSOR"/>
</dbReference>
<keyword evidence="13" id="KW-0175">Coiled coil</keyword>
<gene>
    <name evidence="17" type="ORF">EI42_05380</name>
</gene>
<keyword evidence="5" id="KW-0808">Transferase</keyword>
<evidence type="ECO:0000256" key="9">
    <source>
        <dbReference type="ARBA" id="ARBA00022840"/>
    </source>
</evidence>
<evidence type="ECO:0000313" key="18">
    <source>
        <dbReference type="Proteomes" id="UP000248806"/>
    </source>
</evidence>
<evidence type="ECO:0000259" key="16">
    <source>
        <dbReference type="PROSITE" id="PS50113"/>
    </source>
</evidence>
<comment type="catalytic activity">
    <reaction evidence="1">
        <text>ATP + protein L-histidine = ADP + protein N-phospho-L-histidine.</text>
        <dbReference type="EC" id="2.7.13.3"/>
    </reaction>
</comment>
<evidence type="ECO:0000256" key="3">
    <source>
        <dbReference type="ARBA" id="ARBA00012438"/>
    </source>
</evidence>
<dbReference type="InterPro" id="IPR005467">
    <property type="entry name" value="His_kinase_dom"/>
</dbReference>
<dbReference type="Gene3D" id="3.30.450.20">
    <property type="entry name" value="PAS domain"/>
    <property type="match status" value="3"/>
</dbReference>
<dbReference type="CDD" id="cd00075">
    <property type="entry name" value="HATPase"/>
    <property type="match status" value="1"/>
</dbReference>
<dbReference type="InterPro" id="IPR000014">
    <property type="entry name" value="PAS"/>
</dbReference>
<name>A0A326TZ26_THEHA</name>
<proteinExistence type="predicted"/>
<dbReference type="InterPro" id="IPR036890">
    <property type="entry name" value="HATPase_C_sf"/>
</dbReference>
<keyword evidence="11" id="KW-0902">Two-component regulatory system</keyword>
<dbReference type="Pfam" id="PF02518">
    <property type="entry name" value="HATPase_c"/>
    <property type="match status" value="1"/>
</dbReference>
<evidence type="ECO:0000256" key="8">
    <source>
        <dbReference type="ARBA" id="ARBA00022777"/>
    </source>
</evidence>
<dbReference type="NCBIfam" id="TIGR00229">
    <property type="entry name" value="sensory_box"/>
    <property type="match status" value="2"/>
</dbReference>
<evidence type="ECO:0000256" key="5">
    <source>
        <dbReference type="ARBA" id="ARBA00022679"/>
    </source>
</evidence>
<evidence type="ECO:0000256" key="1">
    <source>
        <dbReference type="ARBA" id="ARBA00000085"/>
    </source>
</evidence>
<keyword evidence="6" id="KW-0812">Transmembrane</keyword>
<protein>
    <recommendedName>
        <fullName evidence="3">histidine kinase</fullName>
        <ecNumber evidence="3">2.7.13.3</ecNumber>
    </recommendedName>
</protein>
<feature type="coiled-coil region" evidence="13">
    <location>
        <begin position="122"/>
        <end position="163"/>
    </location>
</feature>
<dbReference type="InterPro" id="IPR003594">
    <property type="entry name" value="HATPase_dom"/>
</dbReference>
<dbReference type="InterPro" id="IPR035965">
    <property type="entry name" value="PAS-like_dom_sf"/>
</dbReference>
<comment type="caution">
    <text evidence="17">The sequence shown here is derived from an EMBL/GenBank/DDBJ whole genome shotgun (WGS) entry which is preliminary data.</text>
</comment>
<dbReference type="InterPro" id="IPR003661">
    <property type="entry name" value="HisK_dim/P_dom"/>
</dbReference>
<evidence type="ECO:0000259" key="14">
    <source>
        <dbReference type="PROSITE" id="PS50109"/>
    </source>
</evidence>
<dbReference type="Pfam" id="PF08448">
    <property type="entry name" value="PAS_4"/>
    <property type="match status" value="1"/>
</dbReference>
<dbReference type="SUPFAM" id="SSF55785">
    <property type="entry name" value="PYP-like sensor domain (PAS domain)"/>
    <property type="match status" value="3"/>
</dbReference>
<evidence type="ECO:0000256" key="7">
    <source>
        <dbReference type="ARBA" id="ARBA00022741"/>
    </source>
</evidence>
<dbReference type="InterPro" id="IPR036097">
    <property type="entry name" value="HisK_dim/P_sf"/>
</dbReference>
<comment type="subcellular location">
    <subcellularLocation>
        <location evidence="2">Membrane</location>
        <topology evidence="2">Multi-pass membrane protein</topology>
    </subcellularLocation>
</comment>
<dbReference type="GO" id="GO:0016020">
    <property type="term" value="C:membrane"/>
    <property type="evidence" value="ECO:0007669"/>
    <property type="project" value="UniProtKB-SubCell"/>
</dbReference>
<evidence type="ECO:0000256" key="13">
    <source>
        <dbReference type="SAM" id="Coils"/>
    </source>
</evidence>
<keyword evidence="4" id="KW-0597">Phosphoprotein</keyword>
<dbReference type="Gene3D" id="1.10.287.130">
    <property type="match status" value="1"/>
</dbReference>
<feature type="domain" description="PAS" evidence="15">
    <location>
        <begin position="9"/>
        <end position="79"/>
    </location>
</feature>
<dbReference type="InterPro" id="IPR050351">
    <property type="entry name" value="BphY/WalK/GraS-like"/>
</dbReference>
<accession>A0A326TZ26</accession>
<dbReference type="Pfam" id="PF08447">
    <property type="entry name" value="PAS_3"/>
    <property type="match status" value="1"/>
</dbReference>
<dbReference type="InterPro" id="IPR013655">
    <property type="entry name" value="PAS_fold_3"/>
</dbReference>
<evidence type="ECO:0000256" key="2">
    <source>
        <dbReference type="ARBA" id="ARBA00004141"/>
    </source>
</evidence>
<feature type="domain" description="PAC" evidence="16">
    <location>
        <begin position="380"/>
        <end position="432"/>
    </location>
</feature>
<evidence type="ECO:0000313" key="17">
    <source>
        <dbReference type="EMBL" id="PZW22595.1"/>
    </source>
</evidence>
<dbReference type="RefSeq" id="WP_111325641.1">
    <property type="nucleotide sequence ID" value="NZ_BIFX01000001.1"/>
</dbReference>
<dbReference type="FunFam" id="1.10.287.130:FF:000001">
    <property type="entry name" value="Two-component sensor histidine kinase"/>
    <property type="match status" value="1"/>
</dbReference>
<dbReference type="PANTHER" id="PTHR42878:SF7">
    <property type="entry name" value="SENSOR HISTIDINE KINASE GLRK"/>
    <property type="match status" value="1"/>
</dbReference>
<keyword evidence="18" id="KW-1185">Reference proteome</keyword>
<dbReference type="InterPro" id="IPR000700">
    <property type="entry name" value="PAS-assoc_C"/>
</dbReference>
<dbReference type="GO" id="GO:0007234">
    <property type="term" value="P:osmosensory signaling via phosphorelay pathway"/>
    <property type="evidence" value="ECO:0007669"/>
    <property type="project" value="TreeGrafter"/>
</dbReference>
<dbReference type="FunFam" id="3.30.565.10:FF:000006">
    <property type="entry name" value="Sensor histidine kinase WalK"/>
    <property type="match status" value="1"/>
</dbReference>
<evidence type="ECO:0000256" key="10">
    <source>
        <dbReference type="ARBA" id="ARBA00022989"/>
    </source>
</evidence>
<dbReference type="AlphaFoldDB" id="A0A326TZ26"/>
<dbReference type="PANTHER" id="PTHR42878">
    <property type="entry name" value="TWO-COMPONENT HISTIDINE KINASE"/>
    <property type="match status" value="1"/>
</dbReference>
<dbReference type="InterPro" id="IPR013656">
    <property type="entry name" value="PAS_4"/>
</dbReference>
<dbReference type="Gene3D" id="3.30.565.10">
    <property type="entry name" value="Histidine kinase-like ATPase, C-terminal domain"/>
    <property type="match status" value="1"/>
</dbReference>
<dbReference type="CDD" id="cd00130">
    <property type="entry name" value="PAS"/>
    <property type="match status" value="2"/>
</dbReference>
<dbReference type="EC" id="2.7.13.3" evidence="3"/>
<evidence type="ECO:0000256" key="12">
    <source>
        <dbReference type="ARBA" id="ARBA00023136"/>
    </source>
</evidence>
<dbReference type="PROSITE" id="PS50113">
    <property type="entry name" value="PAC"/>
    <property type="match status" value="1"/>
</dbReference>
<dbReference type="InterPro" id="IPR004358">
    <property type="entry name" value="Sig_transdc_His_kin-like_C"/>
</dbReference>
<dbReference type="PROSITE" id="PS50109">
    <property type="entry name" value="HIS_KIN"/>
    <property type="match status" value="1"/>
</dbReference>